<sequence>MALSSRALKNSKDGNVTLERGIIIIIINAAGWVRWCAPVIPATWEAEAGRLLRGSGVRCIIWPYWFVLASQ</sequence>
<name>A0A8C0IR39_CHEAB</name>
<dbReference type="Ensembl" id="ENSCABT00000014503.1">
    <property type="protein sequence ID" value="ENSCABP00000013218.1"/>
    <property type="gene ID" value="ENSCABG00000009914.1"/>
</dbReference>
<dbReference type="AlphaFoldDB" id="A0A8C0IR39"/>
<reference evidence="1" key="1">
    <citation type="submission" date="2025-08" db="UniProtKB">
        <authorList>
            <consortium name="Ensembl"/>
        </authorList>
    </citation>
    <scope>IDENTIFICATION</scope>
</reference>
<reference evidence="1" key="2">
    <citation type="submission" date="2025-09" db="UniProtKB">
        <authorList>
            <consortium name="Ensembl"/>
        </authorList>
    </citation>
    <scope>IDENTIFICATION</scope>
</reference>
<dbReference type="Proteomes" id="UP000694404">
    <property type="component" value="Unplaced"/>
</dbReference>
<accession>A0A8C0IR39</accession>
<evidence type="ECO:0000313" key="1">
    <source>
        <dbReference type="Ensembl" id="ENSCABP00000013218.1"/>
    </source>
</evidence>
<organism evidence="1 2">
    <name type="scientific">Chelonoidis abingdonii</name>
    <name type="common">Abingdon island giant tortoise</name>
    <name type="synonym">Testudo abingdonii</name>
    <dbReference type="NCBI Taxonomy" id="106734"/>
    <lineage>
        <taxon>Eukaryota</taxon>
        <taxon>Metazoa</taxon>
        <taxon>Chordata</taxon>
        <taxon>Craniata</taxon>
        <taxon>Vertebrata</taxon>
        <taxon>Euteleostomi</taxon>
        <taxon>Archelosauria</taxon>
        <taxon>Testudinata</taxon>
        <taxon>Testudines</taxon>
        <taxon>Cryptodira</taxon>
        <taxon>Durocryptodira</taxon>
        <taxon>Testudinoidea</taxon>
        <taxon>Testudinidae</taxon>
        <taxon>Chelonoidis</taxon>
    </lineage>
</organism>
<proteinExistence type="predicted"/>
<evidence type="ECO:0000313" key="2">
    <source>
        <dbReference type="Proteomes" id="UP000694404"/>
    </source>
</evidence>
<keyword evidence="2" id="KW-1185">Reference proteome</keyword>
<protein>
    <submittedName>
        <fullName evidence="1">Uncharacterized protein</fullName>
    </submittedName>
</protein>